<evidence type="ECO:0008006" key="3">
    <source>
        <dbReference type="Google" id="ProtNLM"/>
    </source>
</evidence>
<keyword evidence="2" id="KW-1185">Reference proteome</keyword>
<dbReference type="AlphaFoldDB" id="A0A939H1H2"/>
<dbReference type="RefSeq" id="WP_207575613.1">
    <property type="nucleotide sequence ID" value="NZ_JAFNME010000022.1"/>
</dbReference>
<sequence length="103" mass="11548">MQHRRHHAISVQQASQEAPELVQLLRLNQESQQRLRSIMALVPPGLRASVQAGPIEGSTWSVHVPSPTAAAKLRQLLPAFAAHLRSKGWDVQHIRVYVLPQNR</sequence>
<proteinExistence type="predicted"/>
<organism evidence="1 2">
    <name type="scientific">Comamonas denitrificans</name>
    <dbReference type="NCBI Taxonomy" id="117506"/>
    <lineage>
        <taxon>Bacteria</taxon>
        <taxon>Pseudomonadati</taxon>
        <taxon>Pseudomonadota</taxon>
        <taxon>Betaproteobacteria</taxon>
        <taxon>Burkholderiales</taxon>
        <taxon>Comamonadaceae</taxon>
        <taxon>Comamonas</taxon>
    </lineage>
</organism>
<dbReference type="Proteomes" id="UP000664731">
    <property type="component" value="Unassembled WGS sequence"/>
</dbReference>
<name>A0A939H1H2_9BURK</name>
<protein>
    <recommendedName>
        <fullName evidence="3">DUF721 domain-containing protein</fullName>
    </recommendedName>
</protein>
<gene>
    <name evidence="1" type="ORF">J1777_10300</name>
</gene>
<evidence type="ECO:0000313" key="2">
    <source>
        <dbReference type="Proteomes" id="UP000664731"/>
    </source>
</evidence>
<comment type="caution">
    <text evidence="1">The sequence shown here is derived from an EMBL/GenBank/DDBJ whole genome shotgun (WGS) entry which is preliminary data.</text>
</comment>
<dbReference type="EMBL" id="JAFNME010000022">
    <property type="protein sequence ID" value="MBO1250210.1"/>
    <property type="molecule type" value="Genomic_DNA"/>
</dbReference>
<evidence type="ECO:0000313" key="1">
    <source>
        <dbReference type="EMBL" id="MBO1250210.1"/>
    </source>
</evidence>
<accession>A0A939H1H2</accession>
<reference evidence="1" key="1">
    <citation type="submission" date="2021-03" db="EMBL/GenBank/DDBJ databases">
        <title>Comamonas denitrificans.</title>
        <authorList>
            <person name="Finster K."/>
        </authorList>
    </citation>
    <scope>NUCLEOTIDE SEQUENCE</scope>
    <source>
        <strain evidence="1">MM2021_4</strain>
    </source>
</reference>